<keyword evidence="6" id="KW-1003">Cell membrane</keyword>
<evidence type="ECO:0000256" key="2">
    <source>
        <dbReference type="ARBA" id="ARBA00004249"/>
    </source>
</evidence>
<keyword evidence="7" id="KW-0997">Cell inner membrane</keyword>
<evidence type="ECO:0000256" key="10">
    <source>
        <dbReference type="ARBA" id="ARBA00022989"/>
    </source>
</evidence>
<evidence type="ECO:0000256" key="7">
    <source>
        <dbReference type="ARBA" id="ARBA00022519"/>
    </source>
</evidence>
<evidence type="ECO:0000313" key="15">
    <source>
        <dbReference type="Proteomes" id="UP000737171"/>
    </source>
</evidence>
<evidence type="ECO:0000313" key="14">
    <source>
        <dbReference type="EMBL" id="NRF66249.1"/>
    </source>
</evidence>
<name>A0ABX2EAW9_9BURK</name>
<organism evidence="14 15">
    <name type="scientific">Pseudaquabacterium terrae</name>
    <dbReference type="NCBI Taxonomy" id="2732868"/>
    <lineage>
        <taxon>Bacteria</taxon>
        <taxon>Pseudomonadati</taxon>
        <taxon>Pseudomonadota</taxon>
        <taxon>Betaproteobacteria</taxon>
        <taxon>Burkholderiales</taxon>
        <taxon>Sphaerotilaceae</taxon>
        <taxon>Pseudaquabacterium</taxon>
    </lineage>
</organism>
<evidence type="ECO:0000256" key="9">
    <source>
        <dbReference type="ARBA" id="ARBA00022927"/>
    </source>
</evidence>
<reference evidence="14 15" key="1">
    <citation type="submission" date="2020-05" db="EMBL/GenBank/DDBJ databases">
        <title>Aquincola sp. isolate from soil.</title>
        <authorList>
            <person name="Han J."/>
            <person name="Kim D.-U."/>
        </authorList>
    </citation>
    <scope>NUCLEOTIDE SEQUENCE [LARGE SCALE GENOMIC DNA]</scope>
    <source>
        <strain evidence="14 15">S2</strain>
    </source>
</reference>
<evidence type="ECO:0000256" key="6">
    <source>
        <dbReference type="ARBA" id="ARBA00022475"/>
    </source>
</evidence>
<feature type="transmembrane region" description="Helical" evidence="13">
    <location>
        <begin position="20"/>
        <end position="41"/>
    </location>
</feature>
<evidence type="ECO:0000256" key="13">
    <source>
        <dbReference type="SAM" id="Phobius"/>
    </source>
</evidence>
<proteinExistence type="inferred from homology"/>
<keyword evidence="9 12" id="KW-0653">Protein transport</keyword>
<evidence type="ECO:0000256" key="3">
    <source>
        <dbReference type="ARBA" id="ARBA00005811"/>
    </source>
</evidence>
<comment type="function">
    <text evidence="1">Involved in the TonB-dependent energy-dependent transport of various receptor-bound substrates.</text>
</comment>
<dbReference type="Proteomes" id="UP000737171">
    <property type="component" value="Unassembled WGS sequence"/>
</dbReference>
<dbReference type="Pfam" id="PF02472">
    <property type="entry name" value="ExbD"/>
    <property type="match status" value="1"/>
</dbReference>
<keyword evidence="15" id="KW-1185">Reference proteome</keyword>
<accession>A0ABX2EAW9</accession>
<evidence type="ECO:0000256" key="11">
    <source>
        <dbReference type="ARBA" id="ARBA00023136"/>
    </source>
</evidence>
<evidence type="ECO:0000256" key="12">
    <source>
        <dbReference type="RuleBase" id="RU003879"/>
    </source>
</evidence>
<keyword evidence="10 13" id="KW-1133">Transmembrane helix</keyword>
<sequence>MAFGRLERASGSKPMSDINMTPLIDVMLVLLVIFMITAPLMTSSLKLDLPKTEGARPSDAAQYVTVAVDAEGKLFWGDEAISAEQLKLRVREAALRSATTEVQLRADRSVPYGRIAELIGLVHEGGLVRIGFVTEASAPAR</sequence>
<evidence type="ECO:0000256" key="5">
    <source>
        <dbReference type="ARBA" id="ARBA00022448"/>
    </source>
</evidence>
<keyword evidence="8 12" id="KW-0812">Transmembrane</keyword>
<dbReference type="EMBL" id="JABRWJ010000001">
    <property type="protein sequence ID" value="NRF66249.1"/>
    <property type="molecule type" value="Genomic_DNA"/>
</dbReference>
<dbReference type="RefSeq" id="WP_173121009.1">
    <property type="nucleotide sequence ID" value="NZ_JABRWJ010000001.1"/>
</dbReference>
<comment type="similarity">
    <text evidence="3 12">Belongs to the ExbD/TolR family.</text>
</comment>
<comment type="subunit">
    <text evidence="4">The accessory proteins ExbB and ExbD seem to form a complex with TonB.</text>
</comment>
<dbReference type="InterPro" id="IPR003400">
    <property type="entry name" value="ExbD"/>
</dbReference>
<keyword evidence="5 12" id="KW-0813">Transport</keyword>
<evidence type="ECO:0000256" key="1">
    <source>
        <dbReference type="ARBA" id="ARBA00003540"/>
    </source>
</evidence>
<evidence type="ECO:0000256" key="4">
    <source>
        <dbReference type="ARBA" id="ARBA00011471"/>
    </source>
</evidence>
<dbReference type="PANTHER" id="PTHR30558:SF12">
    <property type="entry name" value="BIOPOLYMER TRANSPORT PROTEIN EXBD"/>
    <property type="match status" value="1"/>
</dbReference>
<gene>
    <name evidence="14" type="ORF">HLB44_04565</name>
</gene>
<comment type="subcellular location">
    <subcellularLocation>
        <location evidence="2">Cell inner membrane</location>
        <topology evidence="2">Single-pass type II membrane protein</topology>
    </subcellularLocation>
    <subcellularLocation>
        <location evidence="12">Cell membrane</location>
        <topology evidence="12">Single-pass type II membrane protein</topology>
    </subcellularLocation>
</comment>
<protein>
    <submittedName>
        <fullName evidence="14">Biopolymer transporter ExbD</fullName>
    </submittedName>
</protein>
<keyword evidence="11 13" id="KW-0472">Membrane</keyword>
<dbReference type="Gene3D" id="3.30.420.270">
    <property type="match status" value="1"/>
</dbReference>
<dbReference type="PANTHER" id="PTHR30558">
    <property type="entry name" value="EXBD MEMBRANE COMPONENT OF PMF-DRIVEN MACROMOLECULE IMPORT SYSTEM"/>
    <property type="match status" value="1"/>
</dbReference>
<evidence type="ECO:0000256" key="8">
    <source>
        <dbReference type="ARBA" id="ARBA00022692"/>
    </source>
</evidence>
<comment type="caution">
    <text evidence="14">The sequence shown here is derived from an EMBL/GenBank/DDBJ whole genome shotgun (WGS) entry which is preliminary data.</text>
</comment>